<evidence type="ECO:0000256" key="3">
    <source>
        <dbReference type="SAM" id="Coils"/>
    </source>
</evidence>
<accession>A0A1X7UNV2</accession>
<dbReference type="Gene3D" id="2.120.10.80">
    <property type="entry name" value="Kelch-type beta propeller"/>
    <property type="match status" value="2"/>
</dbReference>
<dbReference type="eggNOG" id="KOG0379">
    <property type="taxonomic scope" value="Eukaryota"/>
</dbReference>
<reference evidence="4" key="1">
    <citation type="submission" date="2017-05" db="UniProtKB">
        <authorList>
            <consortium name="EnsemblMetazoa"/>
        </authorList>
    </citation>
    <scope>IDENTIFICATION</scope>
</reference>
<name>A0A1X7UNV2_AMPQE</name>
<protein>
    <recommendedName>
        <fullName evidence="5">CARD domain-containing protein</fullName>
    </recommendedName>
</protein>
<keyword evidence="1" id="KW-0880">Kelch repeat</keyword>
<evidence type="ECO:0000256" key="1">
    <source>
        <dbReference type="ARBA" id="ARBA00022441"/>
    </source>
</evidence>
<proteinExistence type="predicted"/>
<dbReference type="EnsemblMetazoa" id="Aqu2.1.29448_001">
    <property type="protein sequence ID" value="Aqu2.1.29448_001"/>
    <property type="gene ID" value="Aqu2.1.29448"/>
</dbReference>
<dbReference type="AlphaFoldDB" id="A0A1X7UNV2"/>
<dbReference type="PANTHER" id="PTHR46228:SF2">
    <property type="entry name" value="KELCH REPEAT PROTEIN (AFU_ORTHOLOGUE AFUA_4G14350)"/>
    <property type="match status" value="1"/>
</dbReference>
<sequence length="940" mass="106873">MAKSFSRNDHKLIGRFSHHTVVVGDSLYAWAGDQVGSPKVHDNEEKRKFISKIQKFTPSTGHWINKDTTGFPPLGVRGYFCTAIHNQLYYFGGHCNHDECYHNNITQLNTVSFQWRDIELTDATRPVMRRANGGMLSFEHDGVHHLLMIGGIGSKPAVQLQGNSYTNLSNERWRTNEHSMYELSSQGKWSSPSIIGECIPPASSFVFEKISNTRAVLFGGWFNGICSSALYLLEVSISLNIVYWQCVNNQSPSWPVGRWGHAGAIINGTFLVISGGMDENKTFLNDSWAYDINLSSWKIIPVPESFSRRVSQSLSVIYTEFDCVWLVSVGGLALNRSRERLRSQTCISDDTTLIEIDQIFLSPKESQEKYYEQLKLQGKDQMMDHGYQTRMNIEIAQIDNTKQALMRDLLVKESEVKIMQQELRIQRDVLSTKIKEKQEQSHKQLQQEETDFKAKRTFQQLQLQKQQDNLHRKMTQTVEASTMTDAQFQNERKLHMGPINHDYQYLISSLDSFESIDVPEKQLFIIEGDSLHFFNWEEYGLRITVHRGTVLPSDTLGIAVGAFIQGGQKFPEDTELVSAVYAVIFSKAPLKPIQLEMQHCVSVESAVHSSYLSFASALLTKPPYNFQIKEGGTFPSGNRYGYISTSKSHLWSLIIKPFRRRHANYLSFPKQYFCQVVYEIKIPGRKWKMKIFFGKDLGVIIKHLQGTLRKQQTVKELDLTFQFEIVDEHIEFCFDACREIPGWTIQPHAFPIRASQEAIDKNDRLSSFPYPPQLVTIKATPGIDTNSVLSYPIELKGIKSDIEKLNIVLTMDDVVQPPVSASTIQSSSLPFSPGCEVATPVLKKNFDSLLEMLAVSDNLLILTMALYSNELITKDTVTEIKNTGKSVCDRSASLLLALEATIKTQPQSIKTLIEVLKTKEAFRIIAEQMEKELGLHNYNQ</sequence>
<feature type="coiled-coil region" evidence="3">
    <location>
        <begin position="420"/>
        <end position="455"/>
    </location>
</feature>
<evidence type="ECO:0008006" key="5">
    <source>
        <dbReference type="Google" id="ProtNLM"/>
    </source>
</evidence>
<keyword evidence="2" id="KW-0677">Repeat</keyword>
<dbReference type="SUPFAM" id="SSF117281">
    <property type="entry name" value="Kelch motif"/>
    <property type="match status" value="2"/>
</dbReference>
<dbReference type="InterPro" id="IPR015915">
    <property type="entry name" value="Kelch-typ_b-propeller"/>
</dbReference>
<organism evidence="4">
    <name type="scientific">Amphimedon queenslandica</name>
    <name type="common">Sponge</name>
    <dbReference type="NCBI Taxonomy" id="400682"/>
    <lineage>
        <taxon>Eukaryota</taxon>
        <taxon>Metazoa</taxon>
        <taxon>Porifera</taxon>
        <taxon>Demospongiae</taxon>
        <taxon>Heteroscleromorpha</taxon>
        <taxon>Haplosclerida</taxon>
        <taxon>Niphatidae</taxon>
        <taxon>Amphimedon</taxon>
    </lineage>
</organism>
<evidence type="ECO:0000256" key="2">
    <source>
        <dbReference type="ARBA" id="ARBA00022737"/>
    </source>
</evidence>
<dbReference type="InParanoid" id="A0A1X7UNV2"/>
<dbReference type="PANTHER" id="PTHR46228">
    <property type="entry name" value="KELCH DOMAIN-CONTAINING PROTEIN"/>
    <property type="match status" value="1"/>
</dbReference>
<keyword evidence="3" id="KW-0175">Coiled coil</keyword>
<evidence type="ECO:0000313" key="4">
    <source>
        <dbReference type="EnsemblMetazoa" id="Aqu2.1.29448_001"/>
    </source>
</evidence>